<dbReference type="EMBL" id="VTPS01000009">
    <property type="protein sequence ID" value="TZE81996.1"/>
    <property type="molecule type" value="Genomic_DNA"/>
</dbReference>
<sequence>MAKGTYIQKGYIIDFTNSTGTDIAYGDVVPIGARIGIAAEDIAKDATGSLNVSGVFELPADNTAAFAVGDEVYWDDAGSKLTKTAGAIKAGWVIEPKAQAGTTAKVKID</sequence>
<dbReference type="RefSeq" id="WP_149545270.1">
    <property type="nucleotide sequence ID" value="NZ_VTPS01000009.1"/>
</dbReference>
<evidence type="ECO:0000313" key="1">
    <source>
        <dbReference type="EMBL" id="TZE81996.1"/>
    </source>
</evidence>
<protein>
    <submittedName>
        <fullName evidence="1">DUF2190 family protein</fullName>
    </submittedName>
</protein>
<dbReference type="InterPro" id="IPR011231">
    <property type="entry name" value="Phage_VT1-Sakai_H0018"/>
</dbReference>
<name>A0A5D8QDS9_9THEO</name>
<dbReference type="Proteomes" id="UP000322976">
    <property type="component" value="Unassembled WGS sequence"/>
</dbReference>
<reference evidence="1 2" key="1">
    <citation type="submission" date="2019-08" db="EMBL/GenBank/DDBJ databases">
        <title>Calorimonas adulescens gen. nov., sp. nov., an anaerobic thermophilic bacterium from Sakhalin hot spring.</title>
        <authorList>
            <person name="Khomyakova M.A."/>
            <person name="Merkel A.Y."/>
            <person name="Novikov A."/>
            <person name="Bonch-Osmolovskaya E.A."/>
            <person name="Slobodkin A.I."/>
        </authorList>
    </citation>
    <scope>NUCLEOTIDE SEQUENCE [LARGE SCALE GENOMIC DNA]</scope>
    <source>
        <strain evidence="1 2">A05MB</strain>
    </source>
</reference>
<gene>
    <name evidence="1" type="ORF">FWJ32_07120</name>
</gene>
<dbReference type="AlphaFoldDB" id="A0A5D8QDS9"/>
<dbReference type="Pfam" id="PF09956">
    <property type="entry name" value="Phage_cement_2"/>
    <property type="match status" value="1"/>
</dbReference>
<dbReference type="PIRSF" id="PIRSF030771">
    <property type="entry name" value="UCP030771"/>
    <property type="match status" value="1"/>
</dbReference>
<accession>A0A5D8QDS9</accession>
<proteinExistence type="predicted"/>
<organism evidence="1 2">
    <name type="scientific">Calorimonas adulescens</name>
    <dbReference type="NCBI Taxonomy" id="2606906"/>
    <lineage>
        <taxon>Bacteria</taxon>
        <taxon>Bacillati</taxon>
        <taxon>Bacillota</taxon>
        <taxon>Clostridia</taxon>
        <taxon>Thermoanaerobacterales</taxon>
        <taxon>Thermoanaerobacteraceae</taxon>
        <taxon>Calorimonas</taxon>
    </lineage>
</organism>
<comment type="caution">
    <text evidence="1">The sequence shown here is derived from an EMBL/GenBank/DDBJ whole genome shotgun (WGS) entry which is preliminary data.</text>
</comment>
<keyword evidence="2" id="KW-1185">Reference proteome</keyword>
<evidence type="ECO:0000313" key="2">
    <source>
        <dbReference type="Proteomes" id="UP000322976"/>
    </source>
</evidence>